<dbReference type="EMBL" id="BART01041172">
    <property type="protein sequence ID" value="GAH23767.1"/>
    <property type="molecule type" value="Genomic_DNA"/>
</dbReference>
<proteinExistence type="predicted"/>
<gene>
    <name evidence="1" type="ORF">S01H4_66463</name>
</gene>
<comment type="caution">
    <text evidence="1">The sequence shown here is derived from an EMBL/GenBank/DDBJ whole genome shotgun (WGS) entry which is preliminary data.</text>
</comment>
<feature type="non-terminal residue" evidence="1">
    <location>
        <position position="73"/>
    </location>
</feature>
<accession>X1DUB5</accession>
<name>X1DUB5_9ZZZZ</name>
<organism evidence="1">
    <name type="scientific">marine sediment metagenome</name>
    <dbReference type="NCBI Taxonomy" id="412755"/>
    <lineage>
        <taxon>unclassified sequences</taxon>
        <taxon>metagenomes</taxon>
        <taxon>ecological metagenomes</taxon>
    </lineage>
</organism>
<sequence>IGVIWEVYNTAPREFGFRKNGSSDDRHGDAYLGNSWAIIGCDASHIKPTSTDDRTEDLNTESHLWAMVGVDAS</sequence>
<protein>
    <submittedName>
        <fullName evidence="1">Uncharacterized protein</fullName>
    </submittedName>
</protein>
<feature type="non-terminal residue" evidence="1">
    <location>
        <position position="1"/>
    </location>
</feature>
<dbReference type="AlphaFoldDB" id="X1DUB5"/>
<evidence type="ECO:0000313" key="1">
    <source>
        <dbReference type="EMBL" id="GAH23767.1"/>
    </source>
</evidence>
<reference evidence="1" key="1">
    <citation type="journal article" date="2014" name="Front. Microbiol.">
        <title>High frequency of phylogenetically diverse reductive dehalogenase-homologous genes in deep subseafloor sedimentary metagenomes.</title>
        <authorList>
            <person name="Kawai M."/>
            <person name="Futagami T."/>
            <person name="Toyoda A."/>
            <person name="Takaki Y."/>
            <person name="Nishi S."/>
            <person name="Hori S."/>
            <person name="Arai W."/>
            <person name="Tsubouchi T."/>
            <person name="Morono Y."/>
            <person name="Uchiyama I."/>
            <person name="Ito T."/>
            <person name="Fujiyama A."/>
            <person name="Inagaki F."/>
            <person name="Takami H."/>
        </authorList>
    </citation>
    <scope>NUCLEOTIDE SEQUENCE</scope>
    <source>
        <strain evidence="1">Expedition CK06-06</strain>
    </source>
</reference>